<dbReference type="AlphaFoldDB" id="A0A2P6NGG6"/>
<evidence type="ECO:0000313" key="2">
    <source>
        <dbReference type="Proteomes" id="UP000241769"/>
    </source>
</evidence>
<reference evidence="1 2" key="1">
    <citation type="journal article" date="2018" name="Genome Biol. Evol.">
        <title>Multiple Roots of Fruiting Body Formation in Amoebozoa.</title>
        <authorList>
            <person name="Hillmann F."/>
            <person name="Forbes G."/>
            <person name="Novohradska S."/>
            <person name="Ferling I."/>
            <person name="Riege K."/>
            <person name="Groth M."/>
            <person name="Westermann M."/>
            <person name="Marz M."/>
            <person name="Spaller T."/>
            <person name="Winckler T."/>
            <person name="Schaap P."/>
            <person name="Glockner G."/>
        </authorList>
    </citation>
    <scope>NUCLEOTIDE SEQUENCE [LARGE SCALE GENOMIC DNA]</scope>
    <source>
        <strain evidence="1 2">Jena</strain>
    </source>
</reference>
<evidence type="ECO:0000313" key="1">
    <source>
        <dbReference type="EMBL" id="PRP83022.1"/>
    </source>
</evidence>
<proteinExistence type="predicted"/>
<comment type="caution">
    <text evidence="1">The sequence shown here is derived from an EMBL/GenBank/DDBJ whole genome shotgun (WGS) entry which is preliminary data.</text>
</comment>
<protein>
    <submittedName>
        <fullName evidence="1">Uncharacterized protein</fullName>
    </submittedName>
</protein>
<sequence>MFVCVADVESRDSFPRTVTIVKRAQPPSAATFNHRGMLTLTHGTLQTHAISSPHISQRLFQLVRMILTQYPSSWAPRP</sequence>
<accession>A0A2P6NGG6</accession>
<dbReference type="Proteomes" id="UP000241769">
    <property type="component" value="Unassembled WGS sequence"/>
</dbReference>
<keyword evidence="2" id="KW-1185">Reference proteome</keyword>
<organism evidence="1 2">
    <name type="scientific">Planoprotostelium fungivorum</name>
    <dbReference type="NCBI Taxonomy" id="1890364"/>
    <lineage>
        <taxon>Eukaryota</taxon>
        <taxon>Amoebozoa</taxon>
        <taxon>Evosea</taxon>
        <taxon>Variosea</taxon>
        <taxon>Cavosteliida</taxon>
        <taxon>Cavosteliaceae</taxon>
        <taxon>Planoprotostelium</taxon>
    </lineage>
</organism>
<name>A0A2P6NGG6_9EUKA</name>
<gene>
    <name evidence="1" type="ORF">PROFUN_09877</name>
</gene>
<dbReference type="InParanoid" id="A0A2P6NGG6"/>
<dbReference type="EMBL" id="MDYQ01000091">
    <property type="protein sequence ID" value="PRP83022.1"/>
    <property type="molecule type" value="Genomic_DNA"/>
</dbReference>